<dbReference type="Gene3D" id="1.20.58.300">
    <property type="entry name" value="FlgN-like"/>
    <property type="match status" value="1"/>
</dbReference>
<keyword evidence="2" id="KW-0282">Flagellum</keyword>
<accession>A0AA90NU81</accession>
<reference evidence="2" key="1">
    <citation type="submission" date="2023-07" db="EMBL/GenBank/DDBJ databases">
        <title>Murine gut Bacillus species.</title>
        <authorList>
            <person name="Gutman E."/>
            <person name="Hashuel R."/>
            <person name="Litvak Y."/>
        </authorList>
    </citation>
    <scope>NUCLEOTIDE SEQUENCE</scope>
    <source>
        <strain evidence="2">RU283</strain>
    </source>
</reference>
<dbReference type="GO" id="GO:0044780">
    <property type="term" value="P:bacterial-type flagellum assembly"/>
    <property type="evidence" value="ECO:0007669"/>
    <property type="project" value="InterPro"/>
</dbReference>
<organism evidence="2 3">
    <name type="scientific">Peribacillus simplex</name>
    <dbReference type="NCBI Taxonomy" id="1478"/>
    <lineage>
        <taxon>Bacteria</taxon>
        <taxon>Bacillati</taxon>
        <taxon>Bacillota</taxon>
        <taxon>Bacilli</taxon>
        <taxon>Bacillales</taxon>
        <taxon>Bacillaceae</taxon>
        <taxon>Peribacillus</taxon>
    </lineage>
</organism>
<keyword evidence="1" id="KW-1005">Bacterial flagellum biogenesis</keyword>
<dbReference type="Pfam" id="PF05130">
    <property type="entry name" value="FlgN"/>
    <property type="match status" value="1"/>
</dbReference>
<dbReference type="SUPFAM" id="SSF140566">
    <property type="entry name" value="FlgN-like"/>
    <property type="match status" value="1"/>
</dbReference>
<protein>
    <submittedName>
        <fullName evidence="2">Flagellar protein FlgN</fullName>
    </submittedName>
</protein>
<dbReference type="AlphaFoldDB" id="A0AA90NU81"/>
<dbReference type="RefSeq" id="WP_305158477.1">
    <property type="nucleotide sequence ID" value="NZ_JAUUTP010000001.1"/>
</dbReference>
<dbReference type="InterPro" id="IPR036679">
    <property type="entry name" value="FlgN-like_sf"/>
</dbReference>
<dbReference type="EMBL" id="JAUUTP010000001">
    <property type="protein sequence ID" value="MDP1416870.1"/>
    <property type="molecule type" value="Genomic_DNA"/>
</dbReference>
<gene>
    <name evidence="2" type="ORF">Q8G35_00425</name>
</gene>
<evidence type="ECO:0000313" key="2">
    <source>
        <dbReference type="EMBL" id="MDP1416870.1"/>
    </source>
</evidence>
<keyword evidence="2" id="KW-0966">Cell projection</keyword>
<sequence>MKKFDEVDGAIFRPSFMSGGGSEMSARNIIGSLEKLIKIHKSFNQLAIRKTAILKANDTEAISALLILEQKHMKAISQTDKERERAVEEFLAANGTVGKPASIHTVTELTGPGETEILEMLKAVLIDEVAKLKERNGLNQQLIYQSLQFINVSLDILRPQNQNLNYGDSVRKTAKIGMGMFDSKA</sequence>
<name>A0AA90NU81_9BACI</name>
<comment type="caution">
    <text evidence="2">The sequence shown here is derived from an EMBL/GenBank/DDBJ whole genome shotgun (WGS) entry which is preliminary data.</text>
</comment>
<proteinExistence type="predicted"/>
<keyword evidence="2" id="KW-0969">Cilium</keyword>
<evidence type="ECO:0000256" key="1">
    <source>
        <dbReference type="ARBA" id="ARBA00022795"/>
    </source>
</evidence>
<evidence type="ECO:0000313" key="3">
    <source>
        <dbReference type="Proteomes" id="UP001178277"/>
    </source>
</evidence>
<dbReference type="InterPro" id="IPR007809">
    <property type="entry name" value="FlgN-like"/>
</dbReference>
<dbReference type="Proteomes" id="UP001178277">
    <property type="component" value="Unassembled WGS sequence"/>
</dbReference>